<gene>
    <name evidence="1" type="ORF">E1267_01340</name>
</gene>
<dbReference type="PANTHER" id="PTHR32309:SF31">
    <property type="entry name" value="CAPSULAR EXOPOLYSACCHARIDE FAMILY"/>
    <property type="match status" value="1"/>
</dbReference>
<comment type="caution">
    <text evidence="1">The sequence shown here is derived from an EMBL/GenBank/DDBJ whole genome shotgun (WGS) entry which is preliminary data.</text>
</comment>
<dbReference type="AlphaFoldDB" id="A0A4R4NSW9"/>
<dbReference type="Proteomes" id="UP000295157">
    <property type="component" value="Unassembled WGS sequence"/>
</dbReference>
<reference evidence="1 2" key="1">
    <citation type="submission" date="2019-02" db="EMBL/GenBank/DDBJ databases">
        <title>Draft genome sequences of novel Actinobacteria.</title>
        <authorList>
            <person name="Sahin N."/>
            <person name="Ay H."/>
            <person name="Saygin H."/>
        </authorList>
    </citation>
    <scope>NUCLEOTIDE SEQUENCE [LARGE SCALE GENOMIC DNA]</scope>
    <source>
        <strain evidence="1 2">KC201</strain>
    </source>
</reference>
<dbReference type="OrthoDB" id="3542802at2"/>
<accession>A0A4R4NSW9</accession>
<protein>
    <recommendedName>
        <fullName evidence="3">Polysaccharide chain length determinant N-terminal domain-containing protein</fullName>
    </recommendedName>
</protein>
<evidence type="ECO:0000313" key="2">
    <source>
        <dbReference type="Proteomes" id="UP000295157"/>
    </source>
</evidence>
<sequence length="451" mass="47344">MSLPPDPQVPRSGARLDEHLGPLRRRWAILTGCVLTGGATGLGLLWLTPAAYTATTQVLVMPVGTQEPGNQVTNRQREALNLDTEAQVAQSAVVAERAAMALRAAGPAEPAEPAELAELDELEVSVPPNSSVLQIAVTAAEPAAAAARSHAYAEAYLAHRRHNALTAMAEQQRTVLGKYRHVSSAIEATIKRLHTLPRGSAEHAIAAQRQTVLNRQAANLALKYDELRTVAVTPGAIISKAEPPTEPSRPALPLHLGTGIMAGLLAGVAAAQARDRLDTRLRTAADIERLTGLPVLADLSDPHEHDLPHDLASAVVAACPGTRLLVKALPAHLYLSSPAEPLTVGAPLTVLDGSDVRDLSRADAALLLVGLGLVTSTEVTAALRRLARHDVPVIGAVAATDAVPAFVPFIEARPHASLGKLVATGELEVSVPAEGTRMEALHRPRRRGNPA</sequence>
<keyword evidence="2" id="KW-1185">Reference proteome</keyword>
<proteinExistence type="predicted"/>
<organism evidence="1 2">
    <name type="scientific">Nonomuraea longispora</name>
    <dbReference type="NCBI Taxonomy" id="1848320"/>
    <lineage>
        <taxon>Bacteria</taxon>
        <taxon>Bacillati</taxon>
        <taxon>Actinomycetota</taxon>
        <taxon>Actinomycetes</taxon>
        <taxon>Streptosporangiales</taxon>
        <taxon>Streptosporangiaceae</taxon>
        <taxon>Nonomuraea</taxon>
    </lineage>
</organism>
<evidence type="ECO:0000313" key="1">
    <source>
        <dbReference type="EMBL" id="TDC11103.1"/>
    </source>
</evidence>
<evidence type="ECO:0008006" key="3">
    <source>
        <dbReference type="Google" id="ProtNLM"/>
    </source>
</evidence>
<name>A0A4R4NSW9_9ACTN</name>
<dbReference type="RefSeq" id="WP_132328804.1">
    <property type="nucleotide sequence ID" value="NZ_SMJZ01000003.1"/>
</dbReference>
<dbReference type="PANTHER" id="PTHR32309">
    <property type="entry name" value="TYROSINE-PROTEIN KINASE"/>
    <property type="match status" value="1"/>
</dbReference>
<dbReference type="InterPro" id="IPR050445">
    <property type="entry name" value="Bact_polysacc_biosynth/exp"/>
</dbReference>
<dbReference type="EMBL" id="SMJZ01000003">
    <property type="protein sequence ID" value="TDC11103.1"/>
    <property type="molecule type" value="Genomic_DNA"/>
</dbReference>